<evidence type="ECO:0000313" key="7">
    <source>
        <dbReference type="Proteomes" id="UP000184196"/>
    </source>
</evidence>
<dbReference type="InterPro" id="IPR008275">
    <property type="entry name" value="CoA_E_activase_dom"/>
</dbReference>
<evidence type="ECO:0000256" key="2">
    <source>
        <dbReference type="ARBA" id="ARBA00022723"/>
    </source>
</evidence>
<organism evidence="6 7">
    <name type="scientific">Desulfofundulus australicus DSM 11792</name>
    <dbReference type="NCBI Taxonomy" id="1121425"/>
    <lineage>
        <taxon>Bacteria</taxon>
        <taxon>Bacillati</taxon>
        <taxon>Bacillota</taxon>
        <taxon>Clostridia</taxon>
        <taxon>Eubacteriales</taxon>
        <taxon>Peptococcaceae</taxon>
        <taxon>Desulfofundulus</taxon>
    </lineage>
</organism>
<dbReference type="InterPro" id="IPR002731">
    <property type="entry name" value="ATPase_BadF"/>
</dbReference>
<protein>
    <submittedName>
        <fullName evidence="6">CoA-substrate-specific enzyme activase, putative</fullName>
    </submittedName>
</protein>
<keyword evidence="3" id="KW-0408">Iron</keyword>
<accession>A0A1M4Y5R4</accession>
<dbReference type="OrthoDB" id="9778513at2"/>
<feature type="domain" description="ATPase BadF/BadG/BcrA/BcrD type" evidence="5">
    <location>
        <begin position="4"/>
        <end position="248"/>
    </location>
</feature>
<reference evidence="7" key="1">
    <citation type="submission" date="2016-11" db="EMBL/GenBank/DDBJ databases">
        <authorList>
            <person name="Varghese N."/>
            <person name="Submissions S."/>
        </authorList>
    </citation>
    <scope>NUCLEOTIDE SEQUENCE [LARGE SCALE GENOMIC DNA]</scope>
    <source>
        <strain evidence="7">DSM 11792</strain>
    </source>
</reference>
<dbReference type="PANTHER" id="PTHR32329:SF8">
    <property type="entry name" value="ACTIVATOR OF (R)-2-HYDROXYGLUTARYL-COA DEHYDRATASE"/>
    <property type="match status" value="1"/>
</dbReference>
<evidence type="ECO:0000256" key="4">
    <source>
        <dbReference type="ARBA" id="ARBA00023014"/>
    </source>
</evidence>
<dbReference type="CDD" id="cd24036">
    <property type="entry name" value="ASKHA_NBD_BcrAD_BadFG_HgdC_HadI"/>
    <property type="match status" value="1"/>
</dbReference>
<dbReference type="GO" id="GO:0046872">
    <property type="term" value="F:metal ion binding"/>
    <property type="evidence" value="ECO:0007669"/>
    <property type="project" value="UniProtKB-KW"/>
</dbReference>
<dbReference type="PANTHER" id="PTHR32329">
    <property type="entry name" value="BIFUNCTIONAL PROTEIN [INCLUDES 2-HYDROXYACYL-COA DEHYDRATASE (N-TER) AND ITS ACTIVATOR DOMAIN (C_TERM)-RELATED"/>
    <property type="match status" value="1"/>
</dbReference>
<name>A0A1M4Y5R4_9FIRM</name>
<keyword evidence="4" id="KW-0411">Iron-sulfur</keyword>
<dbReference type="GO" id="GO:0051536">
    <property type="term" value="F:iron-sulfur cluster binding"/>
    <property type="evidence" value="ECO:0007669"/>
    <property type="project" value="UniProtKB-KW"/>
</dbReference>
<comment type="cofactor">
    <cofactor evidence="1">
        <name>[4Fe-4S] cluster</name>
        <dbReference type="ChEBI" id="CHEBI:49883"/>
    </cofactor>
</comment>
<dbReference type="NCBIfam" id="TIGR00241">
    <property type="entry name" value="CoA_E_activ"/>
    <property type="match status" value="1"/>
</dbReference>
<evidence type="ECO:0000259" key="5">
    <source>
        <dbReference type="Pfam" id="PF01869"/>
    </source>
</evidence>
<evidence type="ECO:0000313" key="6">
    <source>
        <dbReference type="EMBL" id="SHF01010.1"/>
    </source>
</evidence>
<keyword evidence="2" id="KW-0479">Metal-binding</keyword>
<dbReference type="Pfam" id="PF01869">
    <property type="entry name" value="BcrAD_BadFG"/>
    <property type="match status" value="1"/>
</dbReference>
<evidence type="ECO:0000256" key="3">
    <source>
        <dbReference type="ARBA" id="ARBA00023004"/>
    </source>
</evidence>
<sequence>MAVLGIDIGSRTIGVVVLNESGGMISGRVFDSGPRPLERAREIAGDLSQYRHIVATGYGRHGARADFATDLITEIKAHALGASYLFPSCRTVLDIGGQDSKVIRLNERGRVVDFIMNDRCAAGTGKFLEVMAQSLGLSLEEMVAAAAQSEEKVILNSMCTVFAESEVVSLLAEGHPVGVVARAVLNSICDRAQNMLSRMGIVPPVVFTGGVAAIPGLPAYFARRAGLPDLLVPTSPQLVGALGAALYGAGMEVKGKASG</sequence>
<keyword evidence="7" id="KW-1185">Reference proteome</keyword>
<evidence type="ECO:0000256" key="1">
    <source>
        <dbReference type="ARBA" id="ARBA00001966"/>
    </source>
</evidence>
<proteinExistence type="predicted"/>
<dbReference type="Proteomes" id="UP000184196">
    <property type="component" value="Unassembled WGS sequence"/>
</dbReference>
<dbReference type="EMBL" id="FQUW01000013">
    <property type="protein sequence ID" value="SHF01010.1"/>
    <property type="molecule type" value="Genomic_DNA"/>
</dbReference>
<dbReference type="SUPFAM" id="SSF53067">
    <property type="entry name" value="Actin-like ATPase domain"/>
    <property type="match status" value="1"/>
</dbReference>
<dbReference type="AlphaFoldDB" id="A0A1M4Y5R4"/>
<dbReference type="InterPro" id="IPR051805">
    <property type="entry name" value="Dehydratase_Activator_Redct"/>
</dbReference>
<gene>
    <name evidence="6" type="ORF">SAMN02745218_01251</name>
</gene>
<dbReference type="Gene3D" id="3.30.420.40">
    <property type="match status" value="2"/>
</dbReference>
<dbReference type="InterPro" id="IPR043129">
    <property type="entry name" value="ATPase_NBD"/>
</dbReference>